<feature type="domain" description="RDD" evidence="7">
    <location>
        <begin position="1"/>
        <end position="111"/>
    </location>
</feature>
<evidence type="ECO:0000259" key="7">
    <source>
        <dbReference type="Pfam" id="PF06271"/>
    </source>
</evidence>
<protein>
    <submittedName>
        <fullName evidence="8">RDD family protein</fullName>
    </submittedName>
</protein>
<comment type="subcellular location">
    <subcellularLocation>
        <location evidence="1">Cell membrane</location>
        <topology evidence="1">Multi-pass membrane protein</topology>
    </subcellularLocation>
</comment>
<dbReference type="EMBL" id="JACEOG010000002">
    <property type="protein sequence ID" value="MBA4609908.1"/>
    <property type="molecule type" value="Genomic_DNA"/>
</dbReference>
<name>A0A838XMA6_9ACTN</name>
<evidence type="ECO:0000256" key="3">
    <source>
        <dbReference type="ARBA" id="ARBA00022692"/>
    </source>
</evidence>
<evidence type="ECO:0000256" key="6">
    <source>
        <dbReference type="SAM" id="Phobius"/>
    </source>
</evidence>
<keyword evidence="3 6" id="KW-0812">Transmembrane</keyword>
<evidence type="ECO:0000256" key="4">
    <source>
        <dbReference type="ARBA" id="ARBA00022989"/>
    </source>
</evidence>
<evidence type="ECO:0000313" key="9">
    <source>
        <dbReference type="Proteomes" id="UP000550354"/>
    </source>
</evidence>
<organism evidence="8 9">
    <name type="scientific">Aeromicrobium phoceense</name>
    <dbReference type="NCBI Taxonomy" id="2754045"/>
    <lineage>
        <taxon>Bacteria</taxon>
        <taxon>Bacillati</taxon>
        <taxon>Actinomycetota</taxon>
        <taxon>Actinomycetes</taxon>
        <taxon>Propionibacteriales</taxon>
        <taxon>Nocardioidaceae</taxon>
        <taxon>Aeromicrobium</taxon>
    </lineage>
</organism>
<keyword evidence="4 6" id="KW-1133">Transmembrane helix</keyword>
<proteinExistence type="predicted"/>
<sequence length="117" mass="12569">MGRRLVALLIDWVIASFSAVALFGWTGVRFPPDGIRDQLIINGVFVVEVAILVGLTGFSIGKRIMGLRLINPDGRPIGVLRALLRTVLLSLVIPAIVMTDDKRGLHDLAAGSKVVKA</sequence>
<dbReference type="InterPro" id="IPR010432">
    <property type="entry name" value="RDD"/>
</dbReference>
<dbReference type="PANTHER" id="PTHR36115:SF6">
    <property type="entry name" value="PROLINE-RICH ANTIGEN HOMOLOG"/>
    <property type="match status" value="1"/>
</dbReference>
<feature type="transmembrane region" description="Helical" evidence="6">
    <location>
        <begin position="82"/>
        <end position="99"/>
    </location>
</feature>
<dbReference type="Proteomes" id="UP000550354">
    <property type="component" value="Unassembled WGS sequence"/>
</dbReference>
<dbReference type="Pfam" id="PF06271">
    <property type="entry name" value="RDD"/>
    <property type="match status" value="1"/>
</dbReference>
<gene>
    <name evidence="8" type="ORF">H1W00_15615</name>
</gene>
<reference evidence="8 9" key="1">
    <citation type="submission" date="2020-07" db="EMBL/GenBank/DDBJ databases">
        <title>Draft genome and description of Aeromicrobium phoceense strain Marseille-Q0843 isolated from healthy skin swab.</title>
        <authorList>
            <person name="Boxberger M."/>
            <person name="La Scola B."/>
        </authorList>
    </citation>
    <scope>NUCLEOTIDE SEQUENCE [LARGE SCALE GENOMIC DNA]</scope>
    <source>
        <strain evidence="8 9">Marseille-Q0843</strain>
    </source>
</reference>
<keyword evidence="9" id="KW-1185">Reference proteome</keyword>
<evidence type="ECO:0000256" key="1">
    <source>
        <dbReference type="ARBA" id="ARBA00004651"/>
    </source>
</evidence>
<keyword evidence="2" id="KW-1003">Cell membrane</keyword>
<feature type="transmembrane region" description="Helical" evidence="6">
    <location>
        <begin position="7"/>
        <end position="27"/>
    </location>
</feature>
<evidence type="ECO:0000256" key="2">
    <source>
        <dbReference type="ARBA" id="ARBA00022475"/>
    </source>
</evidence>
<comment type="caution">
    <text evidence="8">The sequence shown here is derived from an EMBL/GenBank/DDBJ whole genome shotgun (WGS) entry which is preliminary data.</text>
</comment>
<dbReference type="PANTHER" id="PTHR36115">
    <property type="entry name" value="PROLINE-RICH ANTIGEN HOMOLOG-RELATED"/>
    <property type="match status" value="1"/>
</dbReference>
<dbReference type="GO" id="GO:0005886">
    <property type="term" value="C:plasma membrane"/>
    <property type="evidence" value="ECO:0007669"/>
    <property type="project" value="UniProtKB-SubCell"/>
</dbReference>
<evidence type="ECO:0000256" key="5">
    <source>
        <dbReference type="ARBA" id="ARBA00023136"/>
    </source>
</evidence>
<feature type="transmembrane region" description="Helical" evidence="6">
    <location>
        <begin position="39"/>
        <end position="61"/>
    </location>
</feature>
<keyword evidence="5 6" id="KW-0472">Membrane</keyword>
<evidence type="ECO:0000313" key="8">
    <source>
        <dbReference type="EMBL" id="MBA4609908.1"/>
    </source>
</evidence>
<accession>A0A838XMA6</accession>
<dbReference type="InterPro" id="IPR051791">
    <property type="entry name" value="Pra-immunoreactive"/>
</dbReference>
<dbReference type="AlphaFoldDB" id="A0A838XMA6"/>